<dbReference type="GO" id="GO:0002949">
    <property type="term" value="P:tRNA threonylcarbamoyladenosine modification"/>
    <property type="evidence" value="ECO:0007669"/>
    <property type="project" value="InterPro"/>
</dbReference>
<dbReference type="GO" id="GO:0005524">
    <property type="term" value="F:ATP binding"/>
    <property type="evidence" value="ECO:0007669"/>
    <property type="project" value="UniProtKB-KW"/>
</dbReference>
<dbReference type="PANTHER" id="PTHR33540:SF2">
    <property type="entry name" value="TRNA THREONYLCARBAMOYLADENOSINE BIOSYNTHESIS PROTEIN TSAE"/>
    <property type="match status" value="1"/>
</dbReference>
<protein>
    <recommendedName>
        <fullName evidence="3">tRNA threonylcarbamoyladenosine biosynthesis protein TsaE</fullName>
    </recommendedName>
    <alternativeName>
        <fullName evidence="10">t(6)A37 threonylcarbamoyladenosine biosynthesis protein TsaE</fullName>
    </alternativeName>
</protein>
<evidence type="ECO:0000256" key="7">
    <source>
        <dbReference type="ARBA" id="ARBA00022741"/>
    </source>
</evidence>
<dbReference type="KEGG" id="daa:AKL17_4499"/>
<dbReference type="PANTHER" id="PTHR33540">
    <property type="entry name" value="TRNA THREONYLCARBAMOYLADENOSINE BIOSYNTHESIS PROTEIN TSAE"/>
    <property type="match status" value="1"/>
</dbReference>
<dbReference type="SUPFAM" id="SSF52540">
    <property type="entry name" value="P-loop containing nucleoside triphosphate hydrolases"/>
    <property type="match status" value="1"/>
</dbReference>
<keyword evidence="8" id="KW-0067">ATP-binding</keyword>
<dbReference type="OrthoDB" id="9809275at2"/>
<evidence type="ECO:0000313" key="13">
    <source>
        <dbReference type="Proteomes" id="UP000076128"/>
    </source>
</evidence>
<evidence type="ECO:0000256" key="5">
    <source>
        <dbReference type="ARBA" id="ARBA00022694"/>
    </source>
</evidence>
<keyword evidence="13" id="KW-1185">Reference proteome</keyword>
<dbReference type="SUPFAM" id="SSF56112">
    <property type="entry name" value="Protein kinase-like (PK-like)"/>
    <property type="match status" value="1"/>
</dbReference>
<dbReference type="Gene3D" id="3.90.1200.10">
    <property type="match status" value="1"/>
</dbReference>
<dbReference type="Gene3D" id="3.30.200.20">
    <property type="entry name" value="Phosphorylase Kinase, domain 1"/>
    <property type="match status" value="1"/>
</dbReference>
<dbReference type="InterPro" id="IPR011009">
    <property type="entry name" value="Kinase-like_dom_sf"/>
</dbReference>
<evidence type="ECO:0000256" key="4">
    <source>
        <dbReference type="ARBA" id="ARBA00022490"/>
    </source>
</evidence>
<evidence type="ECO:0000259" key="11">
    <source>
        <dbReference type="Pfam" id="PF01636"/>
    </source>
</evidence>
<name>A0A159Z8C0_9RHOB</name>
<evidence type="ECO:0000256" key="3">
    <source>
        <dbReference type="ARBA" id="ARBA00019010"/>
    </source>
</evidence>
<evidence type="ECO:0000256" key="10">
    <source>
        <dbReference type="ARBA" id="ARBA00032441"/>
    </source>
</evidence>
<dbReference type="AlphaFoldDB" id="A0A159Z8C0"/>
<dbReference type="GO" id="GO:0005737">
    <property type="term" value="C:cytoplasm"/>
    <property type="evidence" value="ECO:0007669"/>
    <property type="project" value="UniProtKB-SubCell"/>
</dbReference>
<keyword evidence="4" id="KW-0963">Cytoplasm</keyword>
<dbReference type="Pfam" id="PF01636">
    <property type="entry name" value="APH"/>
    <property type="match status" value="1"/>
</dbReference>
<dbReference type="Pfam" id="PF02367">
    <property type="entry name" value="TsaE"/>
    <property type="match status" value="1"/>
</dbReference>
<dbReference type="GO" id="GO:0046872">
    <property type="term" value="F:metal ion binding"/>
    <property type="evidence" value="ECO:0007669"/>
    <property type="project" value="UniProtKB-KW"/>
</dbReference>
<organism evidence="12 13">
    <name type="scientific">Frigidibacter mobilis</name>
    <dbReference type="NCBI Taxonomy" id="1335048"/>
    <lineage>
        <taxon>Bacteria</taxon>
        <taxon>Pseudomonadati</taxon>
        <taxon>Pseudomonadota</taxon>
        <taxon>Alphaproteobacteria</taxon>
        <taxon>Rhodobacterales</taxon>
        <taxon>Paracoccaceae</taxon>
        <taxon>Frigidibacter</taxon>
    </lineage>
</organism>
<comment type="subcellular location">
    <subcellularLocation>
        <location evidence="1">Cytoplasm</location>
    </subcellularLocation>
</comment>
<dbReference type="InterPro" id="IPR002575">
    <property type="entry name" value="Aminoglycoside_PTrfase"/>
</dbReference>
<dbReference type="InterPro" id="IPR003442">
    <property type="entry name" value="T6A_TsaE"/>
</dbReference>
<evidence type="ECO:0000256" key="6">
    <source>
        <dbReference type="ARBA" id="ARBA00022723"/>
    </source>
</evidence>
<reference evidence="12 13" key="1">
    <citation type="submission" date="2015-09" db="EMBL/GenBank/DDBJ databases">
        <title>Complete genome sequence of Defluviimonas alba cai42t isolated from an oilfield in Xinjiang.</title>
        <authorList>
            <person name="Geng S."/>
            <person name="Pan X."/>
            <person name="Wu X."/>
        </authorList>
    </citation>
    <scope>NUCLEOTIDE SEQUENCE [LARGE SCALE GENOMIC DNA]</scope>
    <source>
        <strain evidence="13">cai42</strain>
    </source>
</reference>
<keyword evidence="5" id="KW-0819">tRNA processing</keyword>
<feature type="domain" description="Aminoglycoside phosphotransferase" evidence="11">
    <location>
        <begin position="200"/>
        <end position="422"/>
    </location>
</feature>
<dbReference type="NCBIfam" id="TIGR00150">
    <property type="entry name" value="T6A_YjeE"/>
    <property type="match status" value="1"/>
</dbReference>
<keyword evidence="7" id="KW-0547">Nucleotide-binding</keyword>
<dbReference type="RefSeq" id="WP_084739951.1">
    <property type="nucleotide sequence ID" value="NZ_CP012661.1"/>
</dbReference>
<evidence type="ECO:0000256" key="2">
    <source>
        <dbReference type="ARBA" id="ARBA00007599"/>
    </source>
</evidence>
<keyword evidence="6" id="KW-0479">Metal-binding</keyword>
<evidence type="ECO:0000256" key="9">
    <source>
        <dbReference type="ARBA" id="ARBA00022842"/>
    </source>
</evidence>
<dbReference type="EMBL" id="CP012661">
    <property type="protein sequence ID" value="AMY71711.1"/>
    <property type="molecule type" value="Genomic_DNA"/>
</dbReference>
<dbReference type="STRING" id="1335048.AKL17_4499"/>
<dbReference type="PATRIC" id="fig|1335048.3.peg.4672"/>
<dbReference type="InterPro" id="IPR027417">
    <property type="entry name" value="P-loop_NTPase"/>
</dbReference>
<evidence type="ECO:0000313" key="12">
    <source>
        <dbReference type="EMBL" id="AMY71711.1"/>
    </source>
</evidence>
<keyword evidence="9" id="KW-0460">Magnesium</keyword>
<dbReference type="Proteomes" id="UP000076128">
    <property type="component" value="Chromosome"/>
</dbReference>
<proteinExistence type="inferred from homology"/>
<evidence type="ECO:0000256" key="1">
    <source>
        <dbReference type="ARBA" id="ARBA00004496"/>
    </source>
</evidence>
<evidence type="ECO:0000256" key="8">
    <source>
        <dbReference type="ARBA" id="ARBA00022840"/>
    </source>
</evidence>
<gene>
    <name evidence="12" type="ORF">AKL17_4499</name>
</gene>
<comment type="similarity">
    <text evidence="2">Belongs to the TsaE family.</text>
</comment>
<accession>A0A159Z8C0</accession>
<dbReference type="Gene3D" id="3.40.50.300">
    <property type="entry name" value="P-loop containing nucleotide triphosphate hydrolases"/>
    <property type="match status" value="1"/>
</dbReference>
<sequence>MNDALIAFPPAQPGSPAAPLRWVLRLPDAEATTALAQGLAPRLHAGDVLLLQGPIGAGKTHFARALIQALLATEGRAEDVPSPTFTLVQTYAAAGMEIWHADLYRLTSPAEAEELGLEDAFAEALCLIEWPDRLGSLAPANALTLDFAPEPQGDGRLLTITATDPCWHAILTEEPPMTGPARDAAAFIVAAGWGDAARSRLAGDASNRKYDRLIRADGTRAVLMDADPAKGEDVAPFLAVGRALLLRGLTAPDVLAEDRAQGFLLLEDLGDDLFARVLARDPAQEPELYAAATDVLTHLHGAPLPLGLRAYDAALMGKMAALALDWYLPGVTGARTDSAGFAGLVAALRDKLAPGEPVMALRDYHAENLLWLPGRTGIARVGLLDFQDAMAAPRAYDLVSMLQDARRDVPEAIEAEMVARYTAQNRLDPDRFCAEYAFCGAQRNLRIIGVFARLSMHYGKPHYVDLIPRVWGLLQRDLAHPALADLQAAVAATLPAPDAAGLQRIKEQAGCHPLR</sequence>